<gene>
    <name evidence="2" type="ORF">HAX54_014079</name>
</gene>
<dbReference type="EMBL" id="JACEIK010001866">
    <property type="protein sequence ID" value="MCD7472747.1"/>
    <property type="molecule type" value="Genomic_DNA"/>
</dbReference>
<organism evidence="2 3">
    <name type="scientific">Datura stramonium</name>
    <name type="common">Jimsonweed</name>
    <name type="synonym">Common thornapple</name>
    <dbReference type="NCBI Taxonomy" id="4076"/>
    <lineage>
        <taxon>Eukaryota</taxon>
        <taxon>Viridiplantae</taxon>
        <taxon>Streptophyta</taxon>
        <taxon>Embryophyta</taxon>
        <taxon>Tracheophyta</taxon>
        <taxon>Spermatophyta</taxon>
        <taxon>Magnoliopsida</taxon>
        <taxon>eudicotyledons</taxon>
        <taxon>Gunneridae</taxon>
        <taxon>Pentapetalae</taxon>
        <taxon>asterids</taxon>
        <taxon>lamiids</taxon>
        <taxon>Solanales</taxon>
        <taxon>Solanaceae</taxon>
        <taxon>Solanoideae</taxon>
        <taxon>Datureae</taxon>
        <taxon>Datura</taxon>
    </lineage>
</organism>
<evidence type="ECO:0000256" key="1">
    <source>
        <dbReference type="SAM" id="MobiDB-lite"/>
    </source>
</evidence>
<evidence type="ECO:0000313" key="3">
    <source>
        <dbReference type="Proteomes" id="UP000823775"/>
    </source>
</evidence>
<comment type="caution">
    <text evidence="2">The sequence shown here is derived from an EMBL/GenBank/DDBJ whole genome shotgun (WGS) entry which is preliminary data.</text>
</comment>
<protein>
    <submittedName>
        <fullName evidence="2">Uncharacterized protein</fullName>
    </submittedName>
</protein>
<dbReference type="Proteomes" id="UP000823775">
    <property type="component" value="Unassembled WGS sequence"/>
</dbReference>
<feature type="compositionally biased region" description="Basic and acidic residues" evidence="1">
    <location>
        <begin position="1"/>
        <end position="10"/>
    </location>
</feature>
<proteinExistence type="predicted"/>
<sequence length="120" mass="13152">MKAQEDKNDSASDQGCLASQHATPAERSARQCVTLALAVTTAMPGLFYAWRAVLRQLWIAVVPHWATPCHAGRMERQAACHADSVLQPLLCAREDLVKAAASRDGIVASMPRWAMRYATF</sequence>
<name>A0ABS8TML1_DATST</name>
<evidence type="ECO:0000313" key="2">
    <source>
        <dbReference type="EMBL" id="MCD7472747.1"/>
    </source>
</evidence>
<keyword evidence="3" id="KW-1185">Reference proteome</keyword>
<reference evidence="2 3" key="1">
    <citation type="journal article" date="2021" name="BMC Genomics">
        <title>Datura genome reveals duplications of psychoactive alkaloid biosynthetic genes and high mutation rate following tissue culture.</title>
        <authorList>
            <person name="Rajewski A."/>
            <person name="Carter-House D."/>
            <person name="Stajich J."/>
            <person name="Litt A."/>
        </authorList>
    </citation>
    <scope>NUCLEOTIDE SEQUENCE [LARGE SCALE GENOMIC DNA]</scope>
    <source>
        <strain evidence="2">AR-01</strain>
    </source>
</reference>
<accession>A0ABS8TML1</accession>
<feature type="region of interest" description="Disordered" evidence="1">
    <location>
        <begin position="1"/>
        <end position="28"/>
    </location>
</feature>